<evidence type="ECO:0000256" key="8">
    <source>
        <dbReference type="ARBA" id="ARBA00048141"/>
    </source>
</evidence>
<accession>A0ABP3UQS3</accession>
<comment type="subcellular location">
    <subcellularLocation>
        <location evidence="9">Cytoplasm</location>
    </subcellularLocation>
</comment>
<evidence type="ECO:0000256" key="6">
    <source>
        <dbReference type="ARBA" id="ARBA00022777"/>
    </source>
</evidence>
<dbReference type="InterPro" id="IPR037528">
    <property type="entry name" value="ArgB"/>
</dbReference>
<dbReference type="NCBIfam" id="TIGR00761">
    <property type="entry name" value="argB"/>
    <property type="match status" value="1"/>
</dbReference>
<dbReference type="Gene3D" id="3.40.1160.10">
    <property type="entry name" value="Acetylglutamate kinase-like"/>
    <property type="match status" value="1"/>
</dbReference>
<reference evidence="12" key="1">
    <citation type="journal article" date="2019" name="Int. J. Syst. Evol. Microbiol.">
        <title>The Global Catalogue of Microorganisms (GCM) 10K type strain sequencing project: providing services to taxonomists for standard genome sequencing and annotation.</title>
        <authorList>
            <consortium name="The Broad Institute Genomics Platform"/>
            <consortium name="The Broad Institute Genome Sequencing Center for Infectious Disease"/>
            <person name="Wu L."/>
            <person name="Ma J."/>
        </authorList>
    </citation>
    <scope>NUCLEOTIDE SEQUENCE [LARGE SCALE GENOMIC DNA]</scope>
    <source>
        <strain evidence="12">JCM 1407</strain>
    </source>
</reference>
<dbReference type="PANTHER" id="PTHR23342">
    <property type="entry name" value="N-ACETYLGLUTAMATE SYNTHASE"/>
    <property type="match status" value="1"/>
</dbReference>
<gene>
    <name evidence="9 11" type="primary">argB</name>
    <name evidence="11" type="ORF">GCM10008906_20570</name>
</gene>
<dbReference type="PIRSF" id="PIRSF000728">
    <property type="entry name" value="NAGK"/>
    <property type="match status" value="1"/>
</dbReference>
<dbReference type="InterPro" id="IPR001057">
    <property type="entry name" value="Glu/AcGlu_kinase"/>
</dbReference>
<feature type="binding site" evidence="9">
    <location>
        <begin position="57"/>
        <end position="58"/>
    </location>
    <ligand>
        <name>substrate</name>
    </ligand>
</feature>
<evidence type="ECO:0000256" key="4">
    <source>
        <dbReference type="ARBA" id="ARBA00022679"/>
    </source>
</evidence>
<dbReference type="InterPro" id="IPR004662">
    <property type="entry name" value="AcgluKinase_fam"/>
</dbReference>
<comment type="pathway">
    <text evidence="1 9">Amino-acid biosynthesis; L-arginine biosynthesis; N(2)-acetyl-L-ornithine from L-glutamate: step 2/4.</text>
</comment>
<keyword evidence="2 9" id="KW-0055">Arginine biosynthesis</keyword>
<feature type="domain" description="Aspartate/glutamate/uridylate kinase" evidence="10">
    <location>
        <begin position="17"/>
        <end position="260"/>
    </location>
</feature>
<keyword evidence="5 9" id="KW-0547">Nucleotide-binding</keyword>
<sequence length="283" mass="31258">MSIEYLSKNSLKKFKNKLLVVKFGGSLLKNKKNKESFLQDIAYLKNKGINLILVHGGGPLISSSLNNLNIKTKFINGLRFTDEKTIEVAEMVLSGKINKNLTSSLCNLNVKAIGISGTDCNLIKAKKKYTFNSNQKINLGFVGEVEKINTDILKELVNLEYVPVISPIGCDAKGQHYNINADYAASAISSSLKADKLIFATDVDGIYLDIKDKKSIIKSITVDEINTYIEKNIISGGMIPKIKCCIKSLKYGTKNVSLINGTEEHSLLKNILENKSYTTILKN</sequence>
<feature type="binding site" evidence="9">
    <location>
        <position position="178"/>
    </location>
    <ligand>
        <name>substrate</name>
    </ligand>
</feature>
<dbReference type="InterPro" id="IPR041727">
    <property type="entry name" value="NAGK-C"/>
</dbReference>
<name>A0ABP3UQS3_9CLOT</name>
<keyword evidence="4 9" id="KW-0808">Transferase</keyword>
<keyword evidence="9" id="KW-0963">Cytoplasm</keyword>
<organism evidence="11 12">
    <name type="scientific">Clostridium oceanicum</name>
    <dbReference type="NCBI Taxonomy" id="1543"/>
    <lineage>
        <taxon>Bacteria</taxon>
        <taxon>Bacillati</taxon>
        <taxon>Bacillota</taxon>
        <taxon>Clostridia</taxon>
        <taxon>Eubacteriales</taxon>
        <taxon>Clostridiaceae</taxon>
        <taxon>Clostridium</taxon>
    </lineage>
</organism>
<dbReference type="RefSeq" id="WP_343761400.1">
    <property type="nucleotide sequence ID" value="NZ_BAAACG010000009.1"/>
</dbReference>
<dbReference type="InterPro" id="IPR001048">
    <property type="entry name" value="Asp/Glu/Uridylate_kinase"/>
</dbReference>
<dbReference type="PRINTS" id="PR00474">
    <property type="entry name" value="GLU5KINASE"/>
</dbReference>
<dbReference type="Pfam" id="PF00696">
    <property type="entry name" value="AA_kinase"/>
    <property type="match status" value="1"/>
</dbReference>
<dbReference type="GO" id="GO:0016301">
    <property type="term" value="F:kinase activity"/>
    <property type="evidence" value="ECO:0007669"/>
    <property type="project" value="UniProtKB-KW"/>
</dbReference>
<protein>
    <recommendedName>
        <fullName evidence="9">Acetylglutamate kinase</fullName>
        <ecNumber evidence="9">2.7.2.8</ecNumber>
    </recommendedName>
    <alternativeName>
        <fullName evidence="9">N-acetyl-L-glutamate 5-phosphotransferase</fullName>
    </alternativeName>
    <alternativeName>
        <fullName evidence="9">NAG kinase</fullName>
        <shortName evidence="9">NAGK</shortName>
    </alternativeName>
</protein>
<comment type="function">
    <text evidence="9">Catalyzes the ATP-dependent phosphorylation of N-acetyl-L-glutamate.</text>
</comment>
<comment type="similarity">
    <text evidence="9">Belongs to the acetylglutamate kinase family. ArgB subfamily.</text>
</comment>
<keyword evidence="6 9" id="KW-0418">Kinase</keyword>
<feature type="binding site" evidence="9">
    <location>
        <position position="79"/>
    </location>
    <ligand>
        <name>substrate</name>
    </ligand>
</feature>
<dbReference type="HAMAP" id="MF_00082">
    <property type="entry name" value="ArgB"/>
    <property type="match status" value="1"/>
</dbReference>
<comment type="caution">
    <text evidence="11">The sequence shown here is derived from an EMBL/GenBank/DDBJ whole genome shotgun (WGS) entry which is preliminary data.</text>
</comment>
<evidence type="ECO:0000256" key="1">
    <source>
        <dbReference type="ARBA" id="ARBA00004828"/>
    </source>
</evidence>
<keyword evidence="3 9" id="KW-0028">Amino-acid biosynthesis</keyword>
<dbReference type="SUPFAM" id="SSF53633">
    <property type="entry name" value="Carbamate kinase-like"/>
    <property type="match status" value="1"/>
</dbReference>
<evidence type="ECO:0000256" key="7">
    <source>
        <dbReference type="ARBA" id="ARBA00022840"/>
    </source>
</evidence>
<dbReference type="InterPro" id="IPR036393">
    <property type="entry name" value="AceGlu_kinase-like_sf"/>
</dbReference>
<dbReference type="Proteomes" id="UP001501510">
    <property type="component" value="Unassembled WGS sequence"/>
</dbReference>
<keyword evidence="7 9" id="KW-0067">ATP-binding</keyword>
<evidence type="ECO:0000256" key="5">
    <source>
        <dbReference type="ARBA" id="ARBA00022741"/>
    </source>
</evidence>
<dbReference type="PANTHER" id="PTHR23342:SF0">
    <property type="entry name" value="N-ACETYLGLUTAMATE SYNTHASE, MITOCHONDRIAL"/>
    <property type="match status" value="1"/>
</dbReference>
<feature type="site" description="Transition state stabilizer" evidence="9">
    <location>
        <position position="241"/>
    </location>
</feature>
<comment type="catalytic activity">
    <reaction evidence="8 9">
        <text>N-acetyl-L-glutamate + ATP = N-acetyl-L-glutamyl 5-phosphate + ADP</text>
        <dbReference type="Rhea" id="RHEA:14629"/>
        <dbReference type="ChEBI" id="CHEBI:30616"/>
        <dbReference type="ChEBI" id="CHEBI:44337"/>
        <dbReference type="ChEBI" id="CHEBI:57936"/>
        <dbReference type="ChEBI" id="CHEBI:456216"/>
        <dbReference type="EC" id="2.7.2.8"/>
    </reaction>
</comment>
<feature type="site" description="Transition state stabilizer" evidence="9">
    <location>
        <position position="22"/>
    </location>
</feature>
<evidence type="ECO:0000313" key="11">
    <source>
        <dbReference type="EMBL" id="GAA0740508.1"/>
    </source>
</evidence>
<evidence type="ECO:0000256" key="2">
    <source>
        <dbReference type="ARBA" id="ARBA00022571"/>
    </source>
</evidence>
<dbReference type="CDD" id="cd04250">
    <property type="entry name" value="AAK_NAGK-C"/>
    <property type="match status" value="1"/>
</dbReference>
<proteinExistence type="inferred from homology"/>
<evidence type="ECO:0000256" key="3">
    <source>
        <dbReference type="ARBA" id="ARBA00022605"/>
    </source>
</evidence>
<evidence type="ECO:0000313" key="12">
    <source>
        <dbReference type="Proteomes" id="UP001501510"/>
    </source>
</evidence>
<evidence type="ECO:0000259" key="10">
    <source>
        <dbReference type="Pfam" id="PF00696"/>
    </source>
</evidence>
<dbReference type="EC" id="2.7.2.8" evidence="9"/>
<evidence type="ECO:0000256" key="9">
    <source>
        <dbReference type="HAMAP-Rule" id="MF_00082"/>
    </source>
</evidence>
<dbReference type="EMBL" id="BAAACG010000009">
    <property type="protein sequence ID" value="GAA0740508.1"/>
    <property type="molecule type" value="Genomic_DNA"/>
</dbReference>
<keyword evidence="12" id="KW-1185">Reference proteome</keyword>